<protein>
    <recommendedName>
        <fullName evidence="4">Secreted protein</fullName>
    </recommendedName>
</protein>
<dbReference type="RefSeq" id="WP_059083402.1">
    <property type="nucleotide sequence ID" value="NZ_BCMM01000037.1"/>
</dbReference>
<feature type="chain" id="PRO_5007088788" description="Secreted protein" evidence="1">
    <location>
        <begin position="30"/>
        <end position="140"/>
    </location>
</feature>
<name>A0A100JUW0_STRSC</name>
<reference evidence="3" key="1">
    <citation type="submission" date="2015-11" db="EMBL/GenBank/DDBJ databases">
        <authorList>
            <consortium name="Cross-ministerial Strategic Innovation Promotion Program (SIP) consortium"/>
            <person name="Tomihama T."/>
            <person name="Ikenaga M."/>
            <person name="Sakai M."/>
            <person name="Okubo T."/>
            <person name="Ikeda S."/>
        </authorList>
    </citation>
    <scope>NUCLEOTIDE SEQUENCE [LARGE SCALE GENOMIC DNA]</scope>
    <source>
        <strain evidence="3">S58</strain>
    </source>
</reference>
<evidence type="ECO:0000313" key="2">
    <source>
        <dbReference type="EMBL" id="GAQ66117.1"/>
    </source>
</evidence>
<evidence type="ECO:0000256" key="1">
    <source>
        <dbReference type="SAM" id="SignalP"/>
    </source>
</evidence>
<gene>
    <name evidence="2" type="ORF">SsS58_06547</name>
</gene>
<dbReference type="Proteomes" id="UP000067448">
    <property type="component" value="Unassembled WGS sequence"/>
</dbReference>
<reference evidence="3" key="3">
    <citation type="submission" date="2016-02" db="EMBL/GenBank/DDBJ databases">
        <title>Draft genome of pathogenic Streptomyces sp. in Japan.</title>
        <authorList>
            <person name="Tomihama T."/>
            <person name="Ikenaga M."/>
            <person name="Sakai M."/>
            <person name="Okubo T."/>
            <person name="Ikeda S."/>
        </authorList>
    </citation>
    <scope>NUCLEOTIDE SEQUENCE [LARGE SCALE GENOMIC DNA]</scope>
    <source>
        <strain evidence="3">S58</strain>
    </source>
</reference>
<evidence type="ECO:0000313" key="3">
    <source>
        <dbReference type="Proteomes" id="UP000067448"/>
    </source>
</evidence>
<organism evidence="2 3">
    <name type="scientific">Streptomyces scabiei</name>
    <dbReference type="NCBI Taxonomy" id="1930"/>
    <lineage>
        <taxon>Bacteria</taxon>
        <taxon>Bacillati</taxon>
        <taxon>Actinomycetota</taxon>
        <taxon>Actinomycetes</taxon>
        <taxon>Kitasatosporales</taxon>
        <taxon>Streptomycetaceae</taxon>
        <taxon>Streptomyces</taxon>
    </lineage>
</organism>
<evidence type="ECO:0008006" key="4">
    <source>
        <dbReference type="Google" id="ProtNLM"/>
    </source>
</evidence>
<feature type="signal peptide" evidence="1">
    <location>
        <begin position="1"/>
        <end position="29"/>
    </location>
</feature>
<dbReference type="EMBL" id="BCMM01000037">
    <property type="protein sequence ID" value="GAQ66117.1"/>
    <property type="molecule type" value="Genomic_DNA"/>
</dbReference>
<accession>A0A100JUW0</accession>
<proteinExistence type="predicted"/>
<sequence length="140" mass="14461">MRTKRALLGAVGTTTLLLASALASGTAGAATSATTAVSPTTSPAVRSELLPAGAGITCNSGEFCASVFDPAAGRFRVFHFYNCARYSLSNWNDWGEAQNSQTGSAVARTYGSAGNELAAYPANGNVYAAHWSPVYSIRNC</sequence>
<comment type="caution">
    <text evidence="2">The sequence shown here is derived from an EMBL/GenBank/DDBJ whole genome shotgun (WGS) entry which is preliminary data.</text>
</comment>
<dbReference type="AlphaFoldDB" id="A0A100JUW0"/>
<reference evidence="2 3" key="2">
    <citation type="journal article" date="2016" name="Genome Announc.">
        <title>Draft Genome Sequences of Streptomyces scabiei S58, Streptomyces turgidiscabies T45, and Streptomyces acidiscabies a10, the Pathogens of Potato Common Scab, Isolated in Japan.</title>
        <authorList>
            <person name="Tomihama T."/>
            <person name="Nishi Y."/>
            <person name="Sakai M."/>
            <person name="Ikenaga M."/>
            <person name="Okubo T."/>
            <person name="Ikeda S."/>
        </authorList>
    </citation>
    <scope>NUCLEOTIDE SEQUENCE [LARGE SCALE GENOMIC DNA]</scope>
    <source>
        <strain evidence="2 3">S58</strain>
    </source>
</reference>
<dbReference type="OrthoDB" id="3541237at2"/>
<keyword evidence="1" id="KW-0732">Signal</keyword>